<evidence type="ECO:0000256" key="3">
    <source>
        <dbReference type="ARBA" id="ARBA00022485"/>
    </source>
</evidence>
<feature type="region of interest" description="Disordered" evidence="13">
    <location>
        <begin position="1197"/>
        <end position="1239"/>
    </location>
</feature>
<comment type="cofactor">
    <cofactor evidence="12">
        <name>[4Fe-4S] cluster</name>
        <dbReference type="ChEBI" id="CHEBI:49883"/>
    </cofactor>
    <text evidence="12">Binds 3 [4Fe-4S] clusters per subunit.</text>
</comment>
<evidence type="ECO:0000256" key="2">
    <source>
        <dbReference type="ARBA" id="ARBA00022448"/>
    </source>
</evidence>
<dbReference type="PROSITE" id="PS00198">
    <property type="entry name" value="4FE4S_FER_1"/>
    <property type="match status" value="1"/>
</dbReference>
<feature type="binding site" evidence="12">
    <location>
        <position position="769"/>
    </location>
    <ligand>
        <name>[4Fe-4S] cluster</name>
        <dbReference type="ChEBI" id="CHEBI:49883"/>
        <label>2</label>
    </ligand>
</feature>
<dbReference type="Gene3D" id="3.30.70.20">
    <property type="match status" value="1"/>
</dbReference>
<dbReference type="PANTHER" id="PTHR32154">
    <property type="entry name" value="PYRUVATE-FLAVODOXIN OXIDOREDUCTASE-RELATED"/>
    <property type="match status" value="1"/>
</dbReference>
<feature type="binding site" evidence="10">
    <location>
        <position position="845"/>
    </location>
    <ligand>
        <name>thiamine diphosphate</name>
        <dbReference type="ChEBI" id="CHEBI:58937"/>
    </ligand>
</feature>
<feature type="domain" description="4Fe-4S ferredoxin-type" evidence="14">
    <location>
        <begin position="757"/>
        <end position="786"/>
    </location>
</feature>
<dbReference type="InterPro" id="IPR029061">
    <property type="entry name" value="THDP-binding"/>
</dbReference>
<evidence type="ECO:0000313" key="16">
    <source>
        <dbReference type="Proteomes" id="UP000250080"/>
    </source>
</evidence>
<comment type="similarity">
    <text evidence="1 9">Belongs to the pyruvate:ferredoxin/flavodoxin oxidoreductase family.</text>
</comment>
<dbReference type="NCBIfam" id="TIGR02176">
    <property type="entry name" value="pyruv_ox_red"/>
    <property type="match status" value="1"/>
</dbReference>
<dbReference type="SUPFAM" id="SSF53323">
    <property type="entry name" value="Pyruvate-ferredoxin oxidoreductase, PFOR, domain III"/>
    <property type="match status" value="1"/>
</dbReference>
<dbReference type="GO" id="GO:0022900">
    <property type="term" value="P:electron transport chain"/>
    <property type="evidence" value="ECO:0007669"/>
    <property type="project" value="InterPro"/>
</dbReference>
<sequence>MTTSVDPDHGTTTSARPTASAGQHRETMDGNEAAARVAHAFSEVIAVYPITPSSAMAESCDAWSAAGRTNLWGGVPQVVEMQSEAGAAGALHGAVTKGVLGTTFTASQGLLLMIPNMYKIAGELTPAVIHVAARAVATHALSIFGDHSDVMAVRQTGWGMLASASVQEAHDLAAVAHAATLRTRVPFVHFFDGFRTSHEVNTIETLTRDDLTALVREDDVSAHRERGLTPDAPMLRGTAQNPDVFFQAREAANPFYDVTPSVVQEVMDELAERSGRQYHLVDYHGAPDADRVIVIMGSGGDTARETVDALNAAGQKLGVLQVRLFRPFPTEQLAAALPTSVRHIAVLDRTKEPGSAGEPLLADVITALADEADHFDAGMPKFTGGRYGLSSKEFTPAMVKAVFDDLATPAPHRRFTVGINDDVSHLSLPVDDSFTIDHPGLTAVFYGLGSDGTVGASKNSVKIIAADGRYGQGYFVYDSRKSGATTVSHLRFGDKPIDAPYLIDAADFVAVHQFELLEKMPTLDLAKPGAKVLINSPFGADSWAHLPVEIQQIILDRKLDVWVIDATAIAIKTKLGHRINTIMQPCYFYLSGVVDQAEAIPRIKESIDKTYGRRGRVIVERNFAAVDAAIEALSHLEVPAGVVGDQHRMAPLPDAAPDFVKRVTGAMLRGEGDALPVSALPVDGTWPIATSKYEKRGIATDIPIWDESLCIDCGKCAITCPHAAIRIKVAPEAEFADAPEGFKSKNYRDRKLAGHRLVVQVAPDDCTGCGICVDVCPAKSKTEVKHKSLNMEPRREHLETERANFDFFLGLPEIDRSKVRHDQVKGVAQLQPLFEFSLACSGCGETPYIRTLTQLFGDRMLIANATGCSSIYGGNLPTAPYAINAAGRGPAWSNSLFEDNAEFGLGMRLGWEQQNAEARRLLEHVGGLDADLVGELLGADQHDEPGIDAQRERVTRLKEALADRSDATAQRLATLADELVEKSVWIIGGDGWAYDIGSGGLDHVLGSGHNVNVLVLDTEVYSNTGGQASKATPRAAAAKFAPHGKASAKKDLGMIAQAYGDVYVAQVAIGANQQQTVRALSEAQAWDGPSLIIAYSTCIAHGIDMETSMTHQGDAVRTGYWPLYRFRPSEDADAVPLHMDSRAPMGKVADFMGSEARFAMLQRAYPDRARELGDLAQADADERWRYYSQLAGVTRVLPAEREGAADDDQPVTSPTPEPGGTVTPPSGDSGAAGTTKAGE</sequence>
<dbReference type="InterPro" id="IPR002880">
    <property type="entry name" value="Pyrv_Fd/Flavodoxin_OxRdtase_N"/>
</dbReference>
<reference evidence="15 16" key="1">
    <citation type="submission" date="2016-09" db="EMBL/GenBank/DDBJ databases">
        <authorList>
            <person name="Laine KS P."/>
        </authorList>
    </citation>
    <scope>NUCLEOTIDE SEQUENCE [LARGE SCALE GENOMIC DNA]</scope>
    <source>
        <strain evidence="15">PFRJS-23</strain>
    </source>
</reference>
<dbReference type="Pfam" id="PF10371">
    <property type="entry name" value="EKR"/>
    <property type="match status" value="1"/>
</dbReference>
<dbReference type="GO" id="GO:0030976">
    <property type="term" value="F:thiamine pyrophosphate binding"/>
    <property type="evidence" value="ECO:0007669"/>
    <property type="project" value="InterPro"/>
</dbReference>
<dbReference type="Pfam" id="PF01855">
    <property type="entry name" value="POR_N"/>
    <property type="match status" value="1"/>
</dbReference>
<dbReference type="InterPro" id="IPR019752">
    <property type="entry name" value="Pyrv/ketoisovalerate_OxRed_cat"/>
</dbReference>
<dbReference type="Pfam" id="PF01558">
    <property type="entry name" value="POR"/>
    <property type="match status" value="1"/>
</dbReference>
<keyword evidence="7 12" id="KW-0408">Iron</keyword>
<feature type="site" description="Important for catalytic activity" evidence="11">
    <location>
        <position position="1023"/>
    </location>
</feature>
<dbReference type="CDD" id="cd03377">
    <property type="entry name" value="TPP_PFOR_PNO"/>
    <property type="match status" value="1"/>
</dbReference>
<dbReference type="SUPFAM" id="SSF52922">
    <property type="entry name" value="TK C-terminal domain-like"/>
    <property type="match status" value="1"/>
</dbReference>
<dbReference type="PROSITE" id="PS51379">
    <property type="entry name" value="4FE4S_FER_2"/>
    <property type="match status" value="2"/>
</dbReference>
<dbReference type="Pfam" id="PF02775">
    <property type="entry name" value="TPP_enzyme_C"/>
    <property type="match status" value="1"/>
</dbReference>
<dbReference type="GO" id="GO:0000287">
    <property type="term" value="F:magnesium ion binding"/>
    <property type="evidence" value="ECO:0007669"/>
    <property type="project" value="UniProtKB-ARBA"/>
</dbReference>
<feature type="binding site" evidence="12">
    <location>
        <position position="720"/>
    </location>
    <ligand>
        <name>[4Fe-4S] cluster</name>
        <dbReference type="ChEBI" id="CHEBI:49883"/>
        <label>2</label>
    </ligand>
</feature>
<dbReference type="InterPro" id="IPR017896">
    <property type="entry name" value="4Fe4S_Fe-S-bd"/>
</dbReference>
<keyword evidence="2 9" id="KW-0813">Transport</keyword>
<dbReference type="Proteomes" id="UP000250080">
    <property type="component" value="Chromosome I"/>
</dbReference>
<dbReference type="GO" id="GO:0006979">
    <property type="term" value="P:response to oxidative stress"/>
    <property type="evidence" value="ECO:0007669"/>
    <property type="project" value="TreeGrafter"/>
</dbReference>
<organism evidence="15 16">
    <name type="scientific">Propionibacterium freudenreichii</name>
    <dbReference type="NCBI Taxonomy" id="1744"/>
    <lineage>
        <taxon>Bacteria</taxon>
        <taxon>Bacillati</taxon>
        <taxon>Actinomycetota</taxon>
        <taxon>Actinomycetes</taxon>
        <taxon>Propionibacteriales</taxon>
        <taxon>Propionibacteriaceae</taxon>
        <taxon>Propionibacterium</taxon>
    </lineage>
</organism>
<gene>
    <name evidence="15" type="ORF">PFR_JS23_1575</name>
</gene>
<dbReference type="Gene3D" id="3.40.50.970">
    <property type="match status" value="2"/>
</dbReference>
<feature type="domain" description="4Fe-4S ferredoxin-type" evidence="14">
    <location>
        <begin position="701"/>
        <end position="730"/>
    </location>
</feature>
<dbReference type="AlphaFoldDB" id="A0A2C7ZQ73"/>
<feature type="binding site" evidence="12">
    <location>
        <position position="840"/>
    </location>
    <ligand>
        <name>[4Fe-4S] cluster</name>
        <dbReference type="ChEBI" id="CHEBI:49883"/>
        <label>3</label>
    </ligand>
</feature>
<evidence type="ECO:0000256" key="13">
    <source>
        <dbReference type="SAM" id="MobiDB-lite"/>
    </source>
</evidence>
<keyword evidence="8 12" id="KW-0411">Iron-sulfur</keyword>
<dbReference type="GO" id="GO:0051539">
    <property type="term" value="F:4 iron, 4 sulfur cluster binding"/>
    <property type="evidence" value="ECO:0007669"/>
    <property type="project" value="UniProtKB-KW"/>
</dbReference>
<feature type="binding site" evidence="10">
    <location>
        <begin position="1018"/>
        <end position="1023"/>
    </location>
    <ligand>
        <name>thiamine diphosphate</name>
        <dbReference type="ChEBI" id="CHEBI:58937"/>
    </ligand>
</feature>
<dbReference type="Gene3D" id="3.40.50.920">
    <property type="match status" value="1"/>
</dbReference>
<keyword evidence="3 12" id="KW-0004">4Fe-4S</keyword>
<dbReference type="Gene3D" id="3.40.920.10">
    <property type="entry name" value="Pyruvate-ferredoxin oxidoreductase, PFOR, domain III"/>
    <property type="match status" value="1"/>
</dbReference>
<feature type="binding site" evidence="10">
    <location>
        <position position="51"/>
    </location>
    <ligand>
        <name>pyruvate</name>
        <dbReference type="ChEBI" id="CHEBI:15361"/>
    </ligand>
</feature>
<dbReference type="InterPro" id="IPR002869">
    <property type="entry name" value="Pyrv_flavodox_OxRed_cen"/>
</dbReference>
<feature type="site" description="Important for catalytic activity" evidence="11">
    <location>
        <position position="134"/>
    </location>
</feature>
<dbReference type="InterPro" id="IPR037112">
    <property type="entry name" value="Pyrv-flavodox_OxR_EKR_sf"/>
</dbReference>
<evidence type="ECO:0000256" key="6">
    <source>
        <dbReference type="ARBA" id="ARBA00023002"/>
    </source>
</evidence>
<feature type="binding site" evidence="12">
    <location>
        <position position="868"/>
    </location>
    <ligand>
        <name>[4Fe-4S] cluster</name>
        <dbReference type="ChEBI" id="CHEBI:49883"/>
        <label>3</label>
    </ligand>
</feature>
<dbReference type="OMA" id="WADEWSS"/>
<feature type="binding site" evidence="12">
    <location>
        <position position="766"/>
    </location>
    <ligand>
        <name>[4Fe-4S] cluster</name>
        <dbReference type="ChEBI" id="CHEBI:49883"/>
        <label>2</label>
    </ligand>
</feature>
<evidence type="ECO:0000259" key="14">
    <source>
        <dbReference type="PROSITE" id="PS51379"/>
    </source>
</evidence>
<accession>A0A2C7ZQ73</accession>
<evidence type="ECO:0000256" key="12">
    <source>
        <dbReference type="PIRSR" id="PIRSR000159-50"/>
    </source>
</evidence>
<feature type="binding site" evidence="12">
    <location>
        <position position="716"/>
    </location>
    <ligand>
        <name>[4Fe-4S] cluster</name>
        <dbReference type="ChEBI" id="CHEBI:49883"/>
        <label>1</label>
    </ligand>
</feature>
<dbReference type="SUPFAM" id="SSF54862">
    <property type="entry name" value="4Fe-4S ferredoxins"/>
    <property type="match status" value="1"/>
</dbReference>
<dbReference type="Pfam" id="PF12838">
    <property type="entry name" value="Fer4_7"/>
    <property type="match status" value="1"/>
</dbReference>
<dbReference type="CDD" id="cd07034">
    <property type="entry name" value="TPP_PYR_PFOR_IOR-alpha_like"/>
    <property type="match status" value="1"/>
</dbReference>
<feature type="binding site" evidence="12">
    <location>
        <position position="776"/>
    </location>
    <ligand>
        <name>[4Fe-4S] cluster</name>
        <dbReference type="ChEBI" id="CHEBI:49883"/>
        <label>1</label>
    </ligand>
</feature>
<feature type="binding site" evidence="10">
    <location>
        <position position="84"/>
    </location>
    <ligand>
        <name>thiamine diphosphate</name>
        <dbReference type="ChEBI" id="CHEBI:58937"/>
    </ligand>
</feature>
<dbReference type="GO" id="GO:0016903">
    <property type="term" value="F:oxidoreductase activity, acting on the aldehyde or oxo group of donors"/>
    <property type="evidence" value="ECO:0007669"/>
    <property type="project" value="InterPro"/>
</dbReference>
<dbReference type="SUPFAM" id="SSF52518">
    <property type="entry name" value="Thiamin diphosphate-binding fold (THDP-binding)"/>
    <property type="match status" value="2"/>
</dbReference>
<feature type="site" description="Important for catalytic activity" evidence="11">
    <location>
        <position position="51"/>
    </location>
</feature>
<feature type="binding site" evidence="12">
    <location>
        <position position="710"/>
    </location>
    <ligand>
        <name>[4Fe-4S] cluster</name>
        <dbReference type="ChEBI" id="CHEBI:49883"/>
        <label>1</label>
    </ligand>
</feature>
<dbReference type="InterPro" id="IPR050722">
    <property type="entry name" value="Pyruvate:ferred/Flavod_OxRd"/>
</dbReference>
<evidence type="ECO:0000256" key="9">
    <source>
        <dbReference type="PIRNR" id="PIRNR000159"/>
    </source>
</evidence>
<evidence type="ECO:0000256" key="8">
    <source>
        <dbReference type="ARBA" id="ARBA00023014"/>
    </source>
</evidence>
<dbReference type="FunFam" id="3.40.50.970:FF:000012">
    <property type="entry name" value="Pyruvate:ferredoxin (Flavodoxin) oxidoreductase"/>
    <property type="match status" value="1"/>
</dbReference>
<protein>
    <submittedName>
        <fullName evidence="15">Pyruvate-flavodoxin oxidoreductase (Precursor)</fullName>
    </submittedName>
</protein>
<feature type="compositionally biased region" description="Polar residues" evidence="13">
    <location>
        <begin position="1"/>
        <end position="21"/>
    </location>
</feature>
<proteinExistence type="inferred from homology"/>
<dbReference type="EMBL" id="LT618793">
    <property type="protein sequence ID" value="SCQ80118.1"/>
    <property type="molecule type" value="Genomic_DNA"/>
</dbReference>
<feature type="site" description="Important for catalytic activity" evidence="11">
    <location>
        <position position="84"/>
    </location>
</feature>
<feature type="binding site" evidence="12">
    <location>
        <position position="713"/>
    </location>
    <ligand>
        <name>[4Fe-4S] cluster</name>
        <dbReference type="ChEBI" id="CHEBI:49883"/>
        <label>1</label>
    </ligand>
</feature>
<feature type="compositionally biased region" description="Low complexity" evidence="13">
    <location>
        <begin position="1210"/>
        <end position="1227"/>
    </location>
</feature>
<dbReference type="InterPro" id="IPR017900">
    <property type="entry name" value="4Fe4S_Fe_S_CS"/>
</dbReference>
<dbReference type="Gene3D" id="4.10.780.10">
    <property type="entry name" value="Pyruvate-flavodoxin oxidoreductase, EKR domain"/>
    <property type="match status" value="1"/>
</dbReference>
<feature type="region of interest" description="Disordered" evidence="13">
    <location>
        <begin position="1"/>
        <end position="33"/>
    </location>
</feature>
<feature type="binding site" evidence="12">
    <location>
        <position position="843"/>
    </location>
    <ligand>
        <name>[4Fe-4S] cluster</name>
        <dbReference type="ChEBI" id="CHEBI:49883"/>
        <label>3</label>
    </ligand>
</feature>
<dbReference type="FunFam" id="3.40.50.920:FF:000007">
    <property type="entry name" value="Pyruvate:ferredoxin (Flavodoxin) oxidoreductase"/>
    <property type="match status" value="1"/>
</dbReference>
<evidence type="ECO:0000313" key="15">
    <source>
        <dbReference type="EMBL" id="SCQ80118.1"/>
    </source>
</evidence>
<name>A0A2C7ZQ73_9ACTN</name>
<dbReference type="RefSeq" id="WP_013160624.1">
    <property type="nucleotide sequence ID" value="NZ_CDAC01000053.1"/>
</dbReference>
<evidence type="ECO:0000256" key="11">
    <source>
        <dbReference type="PIRSR" id="PIRSR000159-2"/>
    </source>
</evidence>
<feature type="binding site" evidence="10">
    <location>
        <position position="868"/>
    </location>
    <ligand>
        <name>thiamine diphosphate</name>
        <dbReference type="ChEBI" id="CHEBI:58937"/>
    </ligand>
</feature>
<dbReference type="InterPro" id="IPR009014">
    <property type="entry name" value="Transketo_C/PFOR_II"/>
</dbReference>
<dbReference type="InterPro" id="IPR011895">
    <property type="entry name" value="Pyrv_flavodox_OxRed"/>
</dbReference>
<feature type="binding site" evidence="10">
    <location>
        <begin position="989"/>
        <end position="992"/>
    </location>
    <ligand>
        <name>thiamine diphosphate</name>
        <dbReference type="ChEBI" id="CHEBI:58937"/>
    </ligand>
</feature>
<evidence type="ECO:0000256" key="5">
    <source>
        <dbReference type="ARBA" id="ARBA00022982"/>
    </source>
</evidence>
<feature type="binding site" evidence="10">
    <location>
        <position position="134"/>
    </location>
    <ligand>
        <name>pyruvate</name>
        <dbReference type="ChEBI" id="CHEBI:15361"/>
    </ligand>
</feature>
<keyword evidence="6 9" id="KW-0560">Oxidoreductase</keyword>
<dbReference type="SMART" id="SM00890">
    <property type="entry name" value="EKR"/>
    <property type="match status" value="1"/>
</dbReference>
<keyword evidence="5 9" id="KW-0249">Electron transport</keyword>
<keyword evidence="4 12" id="KW-0479">Metal-binding</keyword>
<dbReference type="InterPro" id="IPR033412">
    <property type="entry name" value="PFOR_II"/>
</dbReference>
<dbReference type="PANTHER" id="PTHR32154:SF0">
    <property type="entry name" value="PYRUVATE-FLAVODOXIN OXIDOREDUCTASE-RELATED"/>
    <property type="match status" value="1"/>
</dbReference>
<feature type="binding site" evidence="12">
    <location>
        <position position="1098"/>
    </location>
    <ligand>
        <name>[4Fe-4S] cluster</name>
        <dbReference type="ChEBI" id="CHEBI:49883"/>
        <label>3</label>
    </ligand>
</feature>
<dbReference type="InterPro" id="IPR011766">
    <property type="entry name" value="TPP_enzyme_TPP-bd"/>
</dbReference>
<dbReference type="FunFam" id="3.30.70.20:FF:000022">
    <property type="entry name" value="Pyruvate:ferredoxin (Flavodoxin) oxidoreductase"/>
    <property type="match status" value="1"/>
</dbReference>
<feature type="binding site" evidence="12">
    <location>
        <position position="772"/>
    </location>
    <ligand>
        <name>[4Fe-4S] cluster</name>
        <dbReference type="ChEBI" id="CHEBI:49883"/>
        <label>2</label>
    </ligand>
</feature>
<dbReference type="InterPro" id="IPR019456">
    <property type="entry name" value="Pyrv-flavodox_OxRtase_EKR"/>
</dbReference>
<keyword evidence="15" id="KW-0670">Pyruvate</keyword>
<dbReference type="GO" id="GO:0005506">
    <property type="term" value="F:iron ion binding"/>
    <property type="evidence" value="ECO:0007669"/>
    <property type="project" value="InterPro"/>
</dbReference>
<evidence type="ECO:0000256" key="4">
    <source>
        <dbReference type="ARBA" id="ARBA00022723"/>
    </source>
</evidence>
<dbReference type="Pfam" id="PF17147">
    <property type="entry name" value="PFOR_II"/>
    <property type="match status" value="1"/>
</dbReference>
<dbReference type="PIRSF" id="PIRSF000159">
    <property type="entry name" value="NifJ"/>
    <property type="match status" value="1"/>
</dbReference>
<evidence type="ECO:0000256" key="7">
    <source>
        <dbReference type="ARBA" id="ARBA00023004"/>
    </source>
</evidence>
<evidence type="ECO:0000256" key="1">
    <source>
        <dbReference type="ARBA" id="ARBA00009032"/>
    </source>
</evidence>
<evidence type="ECO:0000256" key="10">
    <source>
        <dbReference type="PIRSR" id="PIRSR000159-1"/>
    </source>
</evidence>